<dbReference type="Pfam" id="PF01063">
    <property type="entry name" value="Aminotran_4"/>
    <property type="match status" value="1"/>
</dbReference>
<evidence type="ECO:0000256" key="1">
    <source>
        <dbReference type="ARBA" id="ARBA00001933"/>
    </source>
</evidence>
<evidence type="ECO:0000256" key="3">
    <source>
        <dbReference type="ARBA" id="ARBA00022576"/>
    </source>
</evidence>
<reference evidence="7 8" key="1">
    <citation type="journal article" date="2014" name="BMC Genomics">
        <title>Adaptive genomic structural variation in the grape powdery mildew pathogen, Erysiphe necator.</title>
        <authorList>
            <person name="Jones L."/>
            <person name="Riaz S."/>
            <person name="Morales-Cruz A."/>
            <person name="Amrine K.C."/>
            <person name="McGuire B."/>
            <person name="Gubler W.D."/>
            <person name="Walker M.A."/>
            <person name="Cantu D."/>
        </authorList>
    </citation>
    <scope>NUCLEOTIDE SEQUENCE [LARGE SCALE GENOMIC DNA]</scope>
    <source>
        <strain evidence="8">c</strain>
    </source>
</reference>
<dbReference type="Proteomes" id="UP000030854">
    <property type="component" value="Unassembled WGS sequence"/>
</dbReference>
<protein>
    <submittedName>
        <fullName evidence="7">Putative branched-chain-amino-acid aminotransferase</fullName>
    </submittedName>
</protein>
<dbReference type="InterPro" id="IPR036038">
    <property type="entry name" value="Aminotransferase-like"/>
</dbReference>
<evidence type="ECO:0000256" key="4">
    <source>
        <dbReference type="ARBA" id="ARBA00022679"/>
    </source>
</evidence>
<dbReference type="InterPro" id="IPR043131">
    <property type="entry name" value="BCAT-like_N"/>
</dbReference>
<dbReference type="Gene3D" id="3.30.470.10">
    <property type="match status" value="1"/>
</dbReference>
<dbReference type="GO" id="GO:0004084">
    <property type="term" value="F:branched-chain-amino-acid transaminase activity"/>
    <property type="evidence" value="ECO:0007669"/>
    <property type="project" value="InterPro"/>
</dbReference>
<feature type="modified residue" description="N6-(pyridoxal phosphate)lysine" evidence="6">
    <location>
        <position position="185"/>
    </location>
</feature>
<dbReference type="OMA" id="EAIMFGM"/>
<name>A0A0B1P727_UNCNE</name>
<dbReference type="FunFam" id="3.30.470.10:FF:000012">
    <property type="entry name" value="Branched-chain-amino-acid aminotransferase"/>
    <property type="match status" value="1"/>
</dbReference>
<keyword evidence="4 7" id="KW-0808">Transferase</keyword>
<dbReference type="GO" id="GO:0005739">
    <property type="term" value="C:mitochondrion"/>
    <property type="evidence" value="ECO:0007669"/>
    <property type="project" value="TreeGrafter"/>
</dbReference>
<keyword evidence="3 7" id="KW-0032">Aminotransferase</keyword>
<accession>A0A0B1P727</accession>
<dbReference type="Gene3D" id="3.20.10.10">
    <property type="entry name" value="D-amino Acid Aminotransferase, subunit A, domain 2"/>
    <property type="match status" value="1"/>
</dbReference>
<dbReference type="GO" id="GO:0009098">
    <property type="term" value="P:L-leucine biosynthetic process"/>
    <property type="evidence" value="ECO:0007669"/>
    <property type="project" value="TreeGrafter"/>
</dbReference>
<dbReference type="HOGENOM" id="CLU_031922_0_0_1"/>
<dbReference type="AlphaFoldDB" id="A0A0B1P727"/>
<dbReference type="GO" id="GO:0009099">
    <property type="term" value="P:L-valine biosynthetic process"/>
    <property type="evidence" value="ECO:0007669"/>
    <property type="project" value="TreeGrafter"/>
</dbReference>
<comment type="cofactor">
    <cofactor evidence="1">
        <name>pyridoxal 5'-phosphate</name>
        <dbReference type="ChEBI" id="CHEBI:597326"/>
    </cofactor>
</comment>
<evidence type="ECO:0000256" key="5">
    <source>
        <dbReference type="ARBA" id="ARBA00022898"/>
    </source>
</evidence>
<evidence type="ECO:0000256" key="2">
    <source>
        <dbReference type="ARBA" id="ARBA00009320"/>
    </source>
</evidence>
<dbReference type="STRING" id="52586.A0A0B1P727"/>
<keyword evidence="5" id="KW-0663">Pyridoxal phosphate</keyword>
<dbReference type="SUPFAM" id="SSF56752">
    <property type="entry name" value="D-aminoacid aminotransferase-like PLP-dependent enzymes"/>
    <property type="match status" value="1"/>
</dbReference>
<evidence type="ECO:0000256" key="6">
    <source>
        <dbReference type="PIRSR" id="PIRSR006468-1"/>
    </source>
</evidence>
<organism evidence="7 8">
    <name type="scientific">Uncinula necator</name>
    <name type="common">Grape powdery mildew</name>
    <dbReference type="NCBI Taxonomy" id="52586"/>
    <lineage>
        <taxon>Eukaryota</taxon>
        <taxon>Fungi</taxon>
        <taxon>Dikarya</taxon>
        <taxon>Ascomycota</taxon>
        <taxon>Pezizomycotina</taxon>
        <taxon>Leotiomycetes</taxon>
        <taxon>Erysiphales</taxon>
        <taxon>Erysiphaceae</taxon>
        <taxon>Erysiphe</taxon>
    </lineage>
</organism>
<comment type="similarity">
    <text evidence="2">Belongs to the class-IV pyridoxal-phosphate-dependent aminotransferase family.</text>
</comment>
<evidence type="ECO:0000313" key="8">
    <source>
        <dbReference type="Proteomes" id="UP000030854"/>
    </source>
</evidence>
<dbReference type="PANTHER" id="PTHR11825:SF69">
    <property type="entry name" value="BRANCHED-CHAIN-AMINO-ACID AMINOTRANSFERASE"/>
    <property type="match status" value="1"/>
</dbReference>
<dbReference type="PANTHER" id="PTHR11825">
    <property type="entry name" value="SUBGROUP IIII AMINOTRANSFERASE"/>
    <property type="match status" value="1"/>
</dbReference>
<proteinExistence type="inferred from homology"/>
<dbReference type="InterPro" id="IPR005786">
    <property type="entry name" value="B_amino_transII"/>
</dbReference>
<dbReference type="EMBL" id="JNVN01001862">
    <property type="protein sequence ID" value="KHJ32716.1"/>
    <property type="molecule type" value="Genomic_DNA"/>
</dbReference>
<gene>
    <name evidence="7" type="ORF">EV44_g4906</name>
</gene>
<evidence type="ECO:0000313" key="7">
    <source>
        <dbReference type="EMBL" id="KHJ32716.1"/>
    </source>
</evidence>
<dbReference type="InterPro" id="IPR001544">
    <property type="entry name" value="Aminotrans_IV"/>
</dbReference>
<dbReference type="PIRSF" id="PIRSF006468">
    <property type="entry name" value="BCAT1"/>
    <property type="match status" value="1"/>
</dbReference>
<keyword evidence="8" id="KW-1185">Reference proteome</keyword>
<dbReference type="InterPro" id="IPR043132">
    <property type="entry name" value="BCAT-like_C"/>
</dbReference>
<sequence length="325" mass="36414">MSVPELNSPIIETASQCTDHMIIANWNITTGWADPELKPYSNFSIPPTASFLHYATQCFEGLKMYRGYDGALRLFRPDINCERLLISSRRISLPEFNPKEIVKLIIALAAFDGPKWLPRSRPGSCLYIRPCIMGSQAGLGVASPKEAILFIIATFMPPAVFPHGLRLLADDTVVRAWPGGFGYAKVGANYGPSLMATFEAKKKGFHQVLWLFDDIVTEAGASNFFVIWKHPTTSKLQLVTAPMNDQKLILDGVTRRSILQLTKERLWSPSLLLSNHRKYADAQKYFEQLEIVERNFSINELIQAIKEDRVLEAFSSGTAVSLIFS</sequence>
<comment type="caution">
    <text evidence="7">The sequence shown here is derived from an EMBL/GenBank/DDBJ whole genome shotgun (WGS) entry which is preliminary data.</text>
</comment>